<dbReference type="Pfam" id="PF13377">
    <property type="entry name" value="Peripla_BP_3"/>
    <property type="match status" value="1"/>
</dbReference>
<reference evidence="5 6" key="1">
    <citation type="submission" date="2017-12" db="EMBL/GenBank/DDBJ databases">
        <title>Phylogenetic diversity of female urinary microbiome.</title>
        <authorList>
            <person name="Thomas-White K."/>
            <person name="Wolfe A.J."/>
        </authorList>
    </citation>
    <scope>NUCLEOTIDE SEQUENCE [LARGE SCALE GENOMIC DNA]</scope>
    <source>
        <strain evidence="5 6">UMB0319</strain>
    </source>
</reference>
<keyword evidence="2" id="KW-0238">DNA-binding</keyword>
<dbReference type="InterPro" id="IPR010982">
    <property type="entry name" value="Lambda_DNA-bd_dom_sf"/>
</dbReference>
<gene>
    <name evidence="5" type="ORF">CYJ26_05085</name>
</gene>
<dbReference type="PANTHER" id="PTHR30146:SF109">
    <property type="entry name" value="HTH-TYPE TRANSCRIPTIONAL REGULATOR GALS"/>
    <property type="match status" value="1"/>
</dbReference>
<dbReference type="EMBL" id="PKHA01000004">
    <property type="protein sequence ID" value="PKY98775.1"/>
    <property type="molecule type" value="Genomic_DNA"/>
</dbReference>
<evidence type="ECO:0000313" key="5">
    <source>
        <dbReference type="EMBL" id="PKY98775.1"/>
    </source>
</evidence>
<dbReference type="PROSITE" id="PS50932">
    <property type="entry name" value="HTH_LACI_2"/>
    <property type="match status" value="1"/>
</dbReference>
<dbReference type="SUPFAM" id="SSF47413">
    <property type="entry name" value="lambda repressor-like DNA-binding domains"/>
    <property type="match status" value="1"/>
</dbReference>
<proteinExistence type="predicted"/>
<dbReference type="RefSeq" id="WP_006548484.1">
    <property type="nucleotide sequence ID" value="NZ_CP136961.1"/>
</dbReference>
<dbReference type="CDD" id="cd06267">
    <property type="entry name" value="PBP1_LacI_sugar_binding-like"/>
    <property type="match status" value="1"/>
</dbReference>
<dbReference type="SUPFAM" id="SSF53822">
    <property type="entry name" value="Periplasmic binding protein-like I"/>
    <property type="match status" value="1"/>
</dbReference>
<accession>A0A2I1KT27</accession>
<dbReference type="Pfam" id="PF00356">
    <property type="entry name" value="LacI"/>
    <property type="match status" value="1"/>
</dbReference>
<dbReference type="CDD" id="cd01392">
    <property type="entry name" value="HTH_LacI"/>
    <property type="match status" value="1"/>
</dbReference>
<evidence type="ECO:0000256" key="2">
    <source>
        <dbReference type="ARBA" id="ARBA00023125"/>
    </source>
</evidence>
<organism evidence="5 6">
    <name type="scientific">Actinomyces urogenitalis</name>
    <dbReference type="NCBI Taxonomy" id="103621"/>
    <lineage>
        <taxon>Bacteria</taxon>
        <taxon>Bacillati</taxon>
        <taxon>Actinomycetota</taxon>
        <taxon>Actinomycetes</taxon>
        <taxon>Actinomycetales</taxon>
        <taxon>Actinomycetaceae</taxon>
        <taxon>Actinomyces</taxon>
    </lineage>
</organism>
<protein>
    <submittedName>
        <fullName evidence="5">LacI family transcriptional regulator</fullName>
    </submittedName>
</protein>
<evidence type="ECO:0000259" key="4">
    <source>
        <dbReference type="PROSITE" id="PS50932"/>
    </source>
</evidence>
<dbReference type="GO" id="GO:0003700">
    <property type="term" value="F:DNA-binding transcription factor activity"/>
    <property type="evidence" value="ECO:0007669"/>
    <property type="project" value="TreeGrafter"/>
</dbReference>
<sequence length="338" mass="36756">MPEAAPTARRAPATQQDVADLAKVSRGLVSLALKGGGRMSDKTRQRILEAARTLRYRPNNAATELASRRSRRLAVIVPYLDNPFFDLLLRALRRHASQAGYILASFVSDLTDQVERSTIDDVLSMRPEGLILPGTSLSLTELRELSAQLPLVVMDRRLDTDTLNVVRLDEDDAAAQIADHLASQGVSETVFFSPSGSMHETLVDERREACRLAAKRLGMRFQAVVCDDGATPALAAARSRTAGRFGAVAYNDVLALDLHTALLASGLRPGRDVALVSYDNSPWADRPEFRLTSIDQSPDLLAAQCVSLLLQEPTQAPVHRVVGARLVVRDSSQPLSEG</sequence>
<evidence type="ECO:0000256" key="1">
    <source>
        <dbReference type="ARBA" id="ARBA00023015"/>
    </source>
</evidence>
<dbReference type="Gene3D" id="3.40.50.2300">
    <property type="match status" value="2"/>
</dbReference>
<keyword evidence="1" id="KW-0805">Transcription regulation</keyword>
<dbReference type="SMART" id="SM00354">
    <property type="entry name" value="HTH_LACI"/>
    <property type="match status" value="1"/>
</dbReference>
<dbReference type="Gene3D" id="1.10.260.40">
    <property type="entry name" value="lambda repressor-like DNA-binding domains"/>
    <property type="match status" value="1"/>
</dbReference>
<dbReference type="AlphaFoldDB" id="A0A2I1KT27"/>
<evidence type="ECO:0000313" key="6">
    <source>
        <dbReference type="Proteomes" id="UP000234778"/>
    </source>
</evidence>
<dbReference type="InterPro" id="IPR000843">
    <property type="entry name" value="HTH_LacI"/>
</dbReference>
<comment type="caution">
    <text evidence="5">The sequence shown here is derived from an EMBL/GenBank/DDBJ whole genome shotgun (WGS) entry which is preliminary data.</text>
</comment>
<feature type="domain" description="HTH lacI-type" evidence="4">
    <location>
        <begin position="13"/>
        <end position="67"/>
    </location>
</feature>
<dbReference type="InterPro" id="IPR028082">
    <property type="entry name" value="Peripla_BP_I"/>
</dbReference>
<dbReference type="InterPro" id="IPR046335">
    <property type="entry name" value="LacI/GalR-like_sensor"/>
</dbReference>
<dbReference type="GeneID" id="81708306"/>
<evidence type="ECO:0000256" key="3">
    <source>
        <dbReference type="ARBA" id="ARBA00023163"/>
    </source>
</evidence>
<dbReference type="Proteomes" id="UP000234778">
    <property type="component" value="Unassembled WGS sequence"/>
</dbReference>
<dbReference type="GO" id="GO:0000976">
    <property type="term" value="F:transcription cis-regulatory region binding"/>
    <property type="evidence" value="ECO:0007669"/>
    <property type="project" value="TreeGrafter"/>
</dbReference>
<name>A0A2I1KT27_9ACTO</name>
<dbReference type="PANTHER" id="PTHR30146">
    <property type="entry name" value="LACI-RELATED TRANSCRIPTIONAL REPRESSOR"/>
    <property type="match status" value="1"/>
</dbReference>
<keyword evidence="3" id="KW-0804">Transcription</keyword>